<sequence length="473" mass="49534">MTTRKPHSRVRTPASASKSYLSASASASRIHRRSPCPRSRSLVAAQPFIEYLWQSEPRMTTSLFRESEGEEELPANCGPAHALKGRRCVSPRVGRNTTAVSGEGIALGDKDITPLGGEGTALLDPFFSAESSAPQVGLDQPIAFLHFFPCINASYQLISAFSSSTAYSSSPYLPSSPTIPPSLLAPHAPHEPQRLQAPNLALGLADPFITPTTGTTGTTSATTAAVAATTLLQATTGAASSISISVPEPRPGATAPQPDLQLPGLPGLMSTNDVNILDSIEDWLSMEGWEAHRNLHRGSHTSFLTASPSALSTPEDLVRLAPTADSLGCKLDALATLTDSSFSTREALLPSQAEPVSLMATAVSEAYALRDAAIRYKSRFRSFGLAAETRAETVAILIARHLAPGESSNTTAIAVHPAAVLAWATETASSTAAGIDAQLITPAAALPSVLRSVYSLAAHDAERISDLRATPEG</sequence>
<accession>A0ACC2YH61</accession>
<comment type="caution">
    <text evidence="1">The sequence shown here is derived from an EMBL/GenBank/DDBJ whole genome shotgun (WGS) entry which is preliminary data.</text>
</comment>
<dbReference type="Proteomes" id="UP001172680">
    <property type="component" value="Unassembled WGS sequence"/>
</dbReference>
<evidence type="ECO:0000313" key="2">
    <source>
        <dbReference type="Proteomes" id="UP001172680"/>
    </source>
</evidence>
<keyword evidence="2" id="KW-1185">Reference proteome</keyword>
<protein>
    <submittedName>
        <fullName evidence="1">Uncharacterized protein</fullName>
    </submittedName>
</protein>
<gene>
    <name evidence="1" type="ORF">H2199_008999</name>
</gene>
<proteinExistence type="predicted"/>
<dbReference type="EMBL" id="JAPDRP010000032">
    <property type="protein sequence ID" value="KAJ9634542.1"/>
    <property type="molecule type" value="Genomic_DNA"/>
</dbReference>
<organism evidence="1 2">
    <name type="scientific">Coniosporium tulheliwenetii</name>
    <dbReference type="NCBI Taxonomy" id="3383036"/>
    <lineage>
        <taxon>Eukaryota</taxon>
        <taxon>Fungi</taxon>
        <taxon>Dikarya</taxon>
        <taxon>Ascomycota</taxon>
        <taxon>Pezizomycotina</taxon>
        <taxon>Dothideomycetes</taxon>
        <taxon>Dothideomycetes incertae sedis</taxon>
        <taxon>Coniosporium</taxon>
    </lineage>
</organism>
<name>A0ACC2YH61_9PEZI</name>
<evidence type="ECO:0000313" key="1">
    <source>
        <dbReference type="EMBL" id="KAJ9634542.1"/>
    </source>
</evidence>
<reference evidence="1" key="1">
    <citation type="submission" date="2022-10" db="EMBL/GenBank/DDBJ databases">
        <title>Culturing micro-colonial fungi from biological soil crusts in the Mojave desert and describing Neophaeococcomyces mojavensis, and introducing the new genera and species Taxawa tesnikishii.</title>
        <authorList>
            <person name="Kurbessoian T."/>
            <person name="Stajich J.E."/>
        </authorList>
    </citation>
    <scope>NUCLEOTIDE SEQUENCE</scope>
    <source>
        <strain evidence="1">JES_115</strain>
    </source>
</reference>